<dbReference type="PANTHER" id="PTHR45913">
    <property type="entry name" value="EPM2A-INTERACTING PROTEIN 1"/>
    <property type="match status" value="1"/>
</dbReference>
<proteinExistence type="predicted"/>
<accession>A0A0L8HMQ2</accession>
<dbReference type="STRING" id="37653.A0A0L8HMQ2"/>
<protein>
    <recommendedName>
        <fullName evidence="2">DUF4371 domain-containing protein</fullName>
    </recommendedName>
</protein>
<reference evidence="1" key="1">
    <citation type="submission" date="2015-07" db="EMBL/GenBank/DDBJ databases">
        <title>MeaNS - Measles Nucleotide Surveillance Program.</title>
        <authorList>
            <person name="Tran T."/>
            <person name="Druce J."/>
        </authorList>
    </citation>
    <scope>NUCLEOTIDE SEQUENCE</scope>
    <source>
        <strain evidence="1">UCB-OBI-ISO-001</strain>
        <tissue evidence="1">Gonad</tissue>
    </source>
</reference>
<gene>
    <name evidence="1" type="ORF">OCBIM_22011104mg</name>
</gene>
<dbReference type="AlphaFoldDB" id="A0A0L8HMQ2"/>
<dbReference type="EMBL" id="KQ417748">
    <property type="protein sequence ID" value="KOF90487.1"/>
    <property type="molecule type" value="Genomic_DNA"/>
</dbReference>
<dbReference type="PANTHER" id="PTHR45913:SF5">
    <property type="entry name" value="GENERAL TRANSCRIPTION FACTOR II-I REPEAT DOMAIN-CONTAINING PROTEIN 2A-LIKE PROTEIN"/>
    <property type="match status" value="1"/>
</dbReference>
<evidence type="ECO:0008006" key="2">
    <source>
        <dbReference type="Google" id="ProtNLM"/>
    </source>
</evidence>
<dbReference type="OrthoDB" id="6283535at2759"/>
<evidence type="ECO:0000313" key="1">
    <source>
        <dbReference type="EMBL" id="KOF90487.1"/>
    </source>
</evidence>
<name>A0A0L8HMQ2_OCTBM</name>
<sequence>MRNTVADRISDLFADLERQLKHKVKSIIAFSVTIDESTDILDVTQLTIFTRGVYETLTVALDRVGVDRARAVSMATDGAPSVIEKKANKRRNFWIFHCILHQEALCCKSFKMDHVLEVVVRTVIFIRNRSLNHHQFHNLLSDIGVTYGLPYQTEVRWLGRGAVLKRFFNLREIEQFMEKNGKPVLEFQSSELLQHLAFNVDITEHLNYLNKLQQVSDFTVFRSPFTAIASDLPVNIQLEMIDLQCDSDLNYKFTSVGLNTFYQYLFPKYPKLTALAAKV</sequence>
<organism evidence="1">
    <name type="scientific">Octopus bimaculoides</name>
    <name type="common">California two-spotted octopus</name>
    <dbReference type="NCBI Taxonomy" id="37653"/>
    <lineage>
        <taxon>Eukaryota</taxon>
        <taxon>Metazoa</taxon>
        <taxon>Spiralia</taxon>
        <taxon>Lophotrochozoa</taxon>
        <taxon>Mollusca</taxon>
        <taxon>Cephalopoda</taxon>
        <taxon>Coleoidea</taxon>
        <taxon>Octopodiformes</taxon>
        <taxon>Octopoda</taxon>
        <taxon>Incirrata</taxon>
        <taxon>Octopodidae</taxon>
        <taxon>Octopus</taxon>
    </lineage>
</organism>